<dbReference type="PANTHER" id="PTHR42681:SF1">
    <property type="entry name" value="MALONYL-COA-ACYL CARRIER PROTEIN TRANSACYLASE, MITOCHONDRIAL"/>
    <property type="match status" value="1"/>
</dbReference>
<dbReference type="GO" id="GO:0005829">
    <property type="term" value="C:cytosol"/>
    <property type="evidence" value="ECO:0007669"/>
    <property type="project" value="TreeGrafter"/>
</dbReference>
<gene>
    <name evidence="9" type="primary">fabD</name>
    <name evidence="9" type="ORF">FR698_00540</name>
</gene>
<dbReference type="GO" id="GO:0004314">
    <property type="term" value="F:[acyl-carrier-protein] S-malonyltransferase activity"/>
    <property type="evidence" value="ECO:0007669"/>
    <property type="project" value="UniProtKB-EC"/>
</dbReference>
<sequence>MKFAFVFPGQGAQAVGMMNGFSGIPVVRQTFSEASEVLGQDLWALVAEGPESALNQTINTQPVMLTAGIAVYRAWEDLHGPEPAVMAGHSLGEYSALVASGALAFADALRVVRLRAQAMQEAVPEGSGGIAAILGLDDEAVAAVCRDAAQGEVLEPANYNSPAQVVIAGHRSAVERGMALAKQRGAKRAVMLAMSAPSHCSLMQPAAERLAQALAGVAVQSPQIPVLHNVDVAEHHDAASIRDALVRQVCSPVRWVEIIRQFAARGVSHVVECGPGKVLTGLNKRIEASQQVLALTDSASLREALTVINS</sequence>
<dbReference type="InterPro" id="IPR001227">
    <property type="entry name" value="Ac_transferase_dom_sf"/>
</dbReference>
<dbReference type="SUPFAM" id="SSF55048">
    <property type="entry name" value="Probable ACP-binding domain of malonyl-CoA ACP transacylase"/>
    <property type="match status" value="1"/>
</dbReference>
<evidence type="ECO:0000256" key="1">
    <source>
        <dbReference type="ARBA" id="ARBA00013258"/>
    </source>
</evidence>
<evidence type="ECO:0000256" key="2">
    <source>
        <dbReference type="ARBA" id="ARBA00018953"/>
    </source>
</evidence>
<dbReference type="EC" id="2.3.1.39" evidence="1 6"/>
<dbReference type="InterPro" id="IPR024925">
    <property type="entry name" value="Malonyl_CoA-ACP_transAc"/>
</dbReference>
<feature type="active site" evidence="7">
    <location>
        <position position="90"/>
    </location>
</feature>
<dbReference type="InterPro" id="IPR016035">
    <property type="entry name" value="Acyl_Trfase/lysoPLipase"/>
</dbReference>
<dbReference type="Proteomes" id="UP000321201">
    <property type="component" value="Unassembled WGS sequence"/>
</dbReference>
<dbReference type="FunCoup" id="A0A5C7F1H5">
    <property type="interactions" value="570"/>
</dbReference>
<protein>
    <recommendedName>
        <fullName evidence="2 6">Malonyl CoA-acyl carrier protein transacylase</fullName>
        <ecNumber evidence="1 6">2.3.1.39</ecNumber>
    </recommendedName>
</protein>
<dbReference type="InterPro" id="IPR004410">
    <property type="entry name" value="Malonyl_CoA-ACP_transAc_FabD"/>
</dbReference>
<dbReference type="SUPFAM" id="SSF52151">
    <property type="entry name" value="FabD/lysophospholipase-like"/>
    <property type="match status" value="1"/>
</dbReference>
<reference evidence="9 10" key="1">
    <citation type="submission" date="2019-08" db="EMBL/GenBank/DDBJ databases">
        <title>Pelomicrobium methylotrophicum gen. nov., sp. nov. a moderately thermophilic, facultatively anaerobic, lithoautotrophic and methylotrophic bacterium isolated from a terrestrial mud volcano.</title>
        <authorList>
            <person name="Slobodkina G.B."/>
            <person name="Merkel A.Y."/>
            <person name="Slobodkin A.I."/>
        </authorList>
    </citation>
    <scope>NUCLEOTIDE SEQUENCE [LARGE SCALE GENOMIC DNA]</scope>
    <source>
        <strain evidence="9 10">SM250</strain>
    </source>
</reference>
<evidence type="ECO:0000256" key="3">
    <source>
        <dbReference type="ARBA" id="ARBA00022679"/>
    </source>
</evidence>
<dbReference type="SMART" id="SM00827">
    <property type="entry name" value="PKS_AT"/>
    <property type="match status" value="1"/>
</dbReference>
<feature type="active site" evidence="7">
    <location>
        <position position="199"/>
    </location>
</feature>
<comment type="caution">
    <text evidence="9">The sequence shown here is derived from an EMBL/GenBank/DDBJ whole genome shotgun (WGS) entry which is preliminary data.</text>
</comment>
<dbReference type="InParanoid" id="A0A5C7F1H5"/>
<keyword evidence="4 6" id="KW-0012">Acyltransferase</keyword>
<dbReference type="GO" id="GO:0006633">
    <property type="term" value="P:fatty acid biosynthetic process"/>
    <property type="evidence" value="ECO:0007669"/>
    <property type="project" value="TreeGrafter"/>
</dbReference>
<dbReference type="RefSeq" id="WP_147798224.1">
    <property type="nucleotide sequence ID" value="NZ_VPFL01000001.1"/>
</dbReference>
<evidence type="ECO:0000256" key="7">
    <source>
        <dbReference type="PIRSR" id="PIRSR000446-1"/>
    </source>
</evidence>
<dbReference type="InterPro" id="IPR014043">
    <property type="entry name" value="Acyl_transferase_dom"/>
</dbReference>
<dbReference type="Gene3D" id="3.30.70.250">
    <property type="entry name" value="Malonyl-CoA ACP transacylase, ACP-binding"/>
    <property type="match status" value="1"/>
</dbReference>
<accession>A0A5C7F1H5</accession>
<dbReference type="PIRSF" id="PIRSF000446">
    <property type="entry name" value="Mct"/>
    <property type="match status" value="1"/>
</dbReference>
<keyword evidence="10" id="KW-1185">Reference proteome</keyword>
<organism evidence="9 10">
    <name type="scientific">Pelomicrobium methylotrophicum</name>
    <dbReference type="NCBI Taxonomy" id="2602750"/>
    <lineage>
        <taxon>Bacteria</taxon>
        <taxon>Pseudomonadati</taxon>
        <taxon>Pseudomonadota</taxon>
        <taxon>Hydrogenophilia</taxon>
        <taxon>Hydrogenophilia incertae sedis</taxon>
        <taxon>Pelomicrobium</taxon>
    </lineage>
</organism>
<evidence type="ECO:0000256" key="6">
    <source>
        <dbReference type="PIRNR" id="PIRNR000446"/>
    </source>
</evidence>
<name>A0A5C7F1H5_9PROT</name>
<dbReference type="Pfam" id="PF00698">
    <property type="entry name" value="Acyl_transf_1"/>
    <property type="match status" value="1"/>
</dbReference>
<dbReference type="EMBL" id="VPFL01000001">
    <property type="protein sequence ID" value="TXF13638.1"/>
    <property type="molecule type" value="Genomic_DNA"/>
</dbReference>
<evidence type="ECO:0000313" key="9">
    <source>
        <dbReference type="EMBL" id="TXF13638.1"/>
    </source>
</evidence>
<feature type="domain" description="Malonyl-CoA:ACP transacylase (MAT)" evidence="8">
    <location>
        <begin position="6"/>
        <end position="300"/>
    </location>
</feature>
<comment type="catalytic activity">
    <reaction evidence="5 6">
        <text>holo-[ACP] + malonyl-CoA = malonyl-[ACP] + CoA</text>
        <dbReference type="Rhea" id="RHEA:41792"/>
        <dbReference type="Rhea" id="RHEA-COMP:9623"/>
        <dbReference type="Rhea" id="RHEA-COMP:9685"/>
        <dbReference type="ChEBI" id="CHEBI:57287"/>
        <dbReference type="ChEBI" id="CHEBI:57384"/>
        <dbReference type="ChEBI" id="CHEBI:64479"/>
        <dbReference type="ChEBI" id="CHEBI:78449"/>
        <dbReference type="EC" id="2.3.1.39"/>
    </reaction>
</comment>
<dbReference type="AlphaFoldDB" id="A0A5C7F1H5"/>
<dbReference type="NCBIfam" id="TIGR00128">
    <property type="entry name" value="fabD"/>
    <property type="match status" value="1"/>
</dbReference>
<dbReference type="Gene3D" id="3.40.366.10">
    <property type="entry name" value="Malonyl-Coenzyme A Acyl Carrier Protein, domain 2"/>
    <property type="match status" value="1"/>
</dbReference>
<proteinExistence type="inferred from homology"/>
<dbReference type="InterPro" id="IPR050858">
    <property type="entry name" value="Mal-CoA-ACP_Trans/PKS_FabD"/>
</dbReference>
<comment type="similarity">
    <text evidence="6">Belongs to the fabD family.</text>
</comment>
<evidence type="ECO:0000259" key="8">
    <source>
        <dbReference type="SMART" id="SM00827"/>
    </source>
</evidence>
<dbReference type="PANTHER" id="PTHR42681">
    <property type="entry name" value="MALONYL-COA-ACYL CARRIER PROTEIN TRANSACYLASE, MITOCHONDRIAL"/>
    <property type="match status" value="1"/>
</dbReference>
<dbReference type="InterPro" id="IPR016036">
    <property type="entry name" value="Malonyl_transacylase_ACP-bd"/>
</dbReference>
<keyword evidence="3 6" id="KW-0808">Transferase</keyword>
<dbReference type="FunFam" id="3.30.70.250:FF:000001">
    <property type="entry name" value="Malonyl CoA-acyl carrier protein transacylase"/>
    <property type="match status" value="1"/>
</dbReference>
<dbReference type="OrthoDB" id="5289168at2"/>
<evidence type="ECO:0000256" key="5">
    <source>
        <dbReference type="ARBA" id="ARBA00048462"/>
    </source>
</evidence>
<evidence type="ECO:0000256" key="4">
    <source>
        <dbReference type="ARBA" id="ARBA00023315"/>
    </source>
</evidence>
<evidence type="ECO:0000313" key="10">
    <source>
        <dbReference type="Proteomes" id="UP000321201"/>
    </source>
</evidence>